<dbReference type="InterPro" id="IPR012337">
    <property type="entry name" value="RNaseH-like_sf"/>
</dbReference>
<dbReference type="FunFam" id="3.30.420.10:FF:000045">
    <property type="entry name" value="3'-5' exonuclease DinG"/>
    <property type="match status" value="1"/>
</dbReference>
<dbReference type="InterPro" id="IPR006054">
    <property type="entry name" value="DnaQ"/>
</dbReference>
<dbReference type="InterPro" id="IPR036397">
    <property type="entry name" value="RNaseH_sf"/>
</dbReference>
<feature type="domain" description="Exonuclease" evidence="8">
    <location>
        <begin position="486"/>
        <end position="656"/>
    </location>
</feature>
<keyword evidence="3" id="KW-0378">Hydrolase</keyword>
<evidence type="ECO:0000256" key="6">
    <source>
        <dbReference type="ARBA" id="ARBA00049244"/>
    </source>
</evidence>
<dbReference type="PANTHER" id="PTHR30231">
    <property type="entry name" value="DNA POLYMERASE III SUBUNIT EPSILON"/>
    <property type="match status" value="1"/>
</dbReference>
<dbReference type="GO" id="GO:0003677">
    <property type="term" value="F:DNA binding"/>
    <property type="evidence" value="ECO:0007669"/>
    <property type="project" value="InterPro"/>
</dbReference>
<feature type="transmembrane region" description="Helical" evidence="7">
    <location>
        <begin position="41"/>
        <end position="61"/>
    </location>
</feature>
<sequence>MPKRQHLLGIWLVLTGITALVCLVLGLLLDSILSTSPSHRIMLVILACMGPTLLALGGLILEQKLFAPLRRLQVQFSRLVANPDANDDFAPEGWLKHLAPDLEHLKKGWREDRQKLISARQAGAKDAMRIRHELEAVVQFLEIPLLLCDQHQRVLMLNPAAEALFHDHPALGLGRHLQQLLPLPNLSETLKKLPQDGSPRQLLLHHEGRWLRCNLRRVKANQGEALLTLEDTTEAHTTHQRWRQPLAELLPKLRGHAATLSTTAEALSSATNNSLIKEKLENAMHQESQKLGGLIDQLAHLLESLQLDQGRLTDTWSNDFISALVDSWQNPNVAMVPIGIPAWFRADSPTLLAMLERLLPEFIQTTQASSIEFEICLGNKRVYLDIIWKGAALTQQTLEEWRDLPLSEQPLAPRISDVLNQHNSDWWSLPDHDREHARLRIPLPATDRHAEPNKSINPRPEFHDFSIADLPAPKSELAHLNLNQLEMIVFDTETTGLKLRSGDTIVSIGACRVVNGRLLATEKFDQLVNPERPIPPMSTAIHGLNDEDVKHAPPLKIVLPRFRAFVGQGVLVAHNAAFDLLAIQMHQDESGVEFDMPILDTLLLSRVLDPDIDEHSLDALAERFQIHFPAGTRHTALGDARVTAELLLTLLPRLEARGVHTLQQALVLQAKAETIRVG</sequence>
<name>A0A364NNI8_9GAMM</name>
<keyword evidence="7" id="KW-0812">Transmembrane</keyword>
<evidence type="ECO:0000256" key="1">
    <source>
        <dbReference type="ARBA" id="ARBA00012417"/>
    </source>
</evidence>
<proteinExistence type="predicted"/>
<dbReference type="InterPro" id="IPR013520">
    <property type="entry name" value="Ribonucl_H"/>
</dbReference>
<evidence type="ECO:0000256" key="5">
    <source>
        <dbReference type="ARBA" id="ARBA00026073"/>
    </source>
</evidence>
<evidence type="ECO:0000256" key="3">
    <source>
        <dbReference type="ARBA" id="ARBA00022839"/>
    </source>
</evidence>
<dbReference type="InterPro" id="IPR013656">
    <property type="entry name" value="PAS_4"/>
</dbReference>
<protein>
    <recommendedName>
        <fullName evidence="1">DNA-directed DNA polymerase</fullName>
        <ecNumber evidence="1">2.7.7.7</ecNumber>
    </recommendedName>
</protein>
<dbReference type="SMART" id="SM00479">
    <property type="entry name" value="EXOIII"/>
    <property type="match status" value="1"/>
</dbReference>
<dbReference type="Pfam" id="PF08448">
    <property type="entry name" value="PAS_4"/>
    <property type="match status" value="1"/>
</dbReference>
<evidence type="ECO:0000256" key="7">
    <source>
        <dbReference type="SAM" id="Phobius"/>
    </source>
</evidence>
<dbReference type="RefSeq" id="WP_112158556.1">
    <property type="nucleotide sequence ID" value="NZ_QKRX01000004.1"/>
</dbReference>
<dbReference type="GO" id="GO:0005829">
    <property type="term" value="C:cytosol"/>
    <property type="evidence" value="ECO:0007669"/>
    <property type="project" value="TreeGrafter"/>
</dbReference>
<dbReference type="OrthoDB" id="9803913at2"/>
<evidence type="ECO:0000313" key="10">
    <source>
        <dbReference type="Proteomes" id="UP000250744"/>
    </source>
</evidence>
<comment type="subunit">
    <text evidence="5">DNA polymerase III contains a core (composed of alpha, epsilon and theta chains) that associates with a tau subunit. This core dimerizes to form the POLIII' complex. PolIII' associates with the gamma complex (composed of gamma, delta, delta', psi and chi chains) and with the beta chain to form the complete DNA polymerase III complex.</text>
</comment>
<dbReference type="CDD" id="cd06127">
    <property type="entry name" value="DEDDh"/>
    <property type="match status" value="1"/>
</dbReference>
<dbReference type="PANTHER" id="PTHR30231:SF41">
    <property type="entry name" value="DNA POLYMERASE III SUBUNIT EPSILON"/>
    <property type="match status" value="1"/>
</dbReference>
<dbReference type="GO" id="GO:0045004">
    <property type="term" value="P:DNA replication proofreading"/>
    <property type="evidence" value="ECO:0007669"/>
    <property type="project" value="TreeGrafter"/>
</dbReference>
<keyword evidence="7" id="KW-1133">Transmembrane helix</keyword>
<evidence type="ECO:0000256" key="2">
    <source>
        <dbReference type="ARBA" id="ARBA00022722"/>
    </source>
</evidence>
<dbReference type="GO" id="GO:0003887">
    <property type="term" value="F:DNA-directed DNA polymerase activity"/>
    <property type="evidence" value="ECO:0007669"/>
    <property type="project" value="UniProtKB-EC"/>
</dbReference>
<dbReference type="Pfam" id="PF00929">
    <property type="entry name" value="RNase_T"/>
    <property type="match status" value="1"/>
</dbReference>
<dbReference type="InterPro" id="IPR035965">
    <property type="entry name" value="PAS-like_dom_sf"/>
</dbReference>
<dbReference type="EC" id="2.7.7.7" evidence="1"/>
<keyword evidence="3" id="KW-0269">Exonuclease</keyword>
<evidence type="ECO:0000256" key="4">
    <source>
        <dbReference type="ARBA" id="ARBA00025483"/>
    </source>
</evidence>
<dbReference type="Gene3D" id="3.30.450.20">
    <property type="entry name" value="PAS domain"/>
    <property type="match status" value="1"/>
</dbReference>
<dbReference type="EMBL" id="QKRX01000004">
    <property type="protein sequence ID" value="RAU18447.1"/>
    <property type="molecule type" value="Genomic_DNA"/>
</dbReference>
<keyword evidence="7" id="KW-0472">Membrane</keyword>
<gene>
    <name evidence="9" type="ORF">DN062_06635</name>
</gene>
<keyword evidence="2" id="KW-0540">Nuclease</keyword>
<keyword evidence="10" id="KW-1185">Reference proteome</keyword>
<feature type="transmembrane region" description="Helical" evidence="7">
    <location>
        <begin position="7"/>
        <end position="29"/>
    </location>
</feature>
<dbReference type="Proteomes" id="UP000250744">
    <property type="component" value="Unassembled WGS sequence"/>
</dbReference>
<accession>A0A364NNI8</accession>
<organism evidence="9 10">
    <name type="scientific">Nitrincola tibetensis</name>
    <dbReference type="NCBI Taxonomy" id="2219697"/>
    <lineage>
        <taxon>Bacteria</taxon>
        <taxon>Pseudomonadati</taxon>
        <taxon>Pseudomonadota</taxon>
        <taxon>Gammaproteobacteria</taxon>
        <taxon>Oceanospirillales</taxon>
        <taxon>Oceanospirillaceae</taxon>
        <taxon>Nitrincola</taxon>
    </lineage>
</organism>
<comment type="function">
    <text evidence="4">DNA polymerase III is a complex, multichain enzyme responsible for most of the replicative synthesis in bacteria. The epsilon subunit contain the editing function and is a proofreading 3'-5' exonuclease.</text>
</comment>
<dbReference type="AlphaFoldDB" id="A0A364NNI8"/>
<reference evidence="9 10" key="1">
    <citation type="submission" date="2018-06" db="EMBL/GenBank/DDBJ databases">
        <title>Nitrincola tibetense sp. nov., isolated from Lake XuguoCo on Tibetan Plateau.</title>
        <authorList>
            <person name="Xing P."/>
        </authorList>
    </citation>
    <scope>NUCLEOTIDE SEQUENCE [LARGE SCALE GENOMIC DNA]</scope>
    <source>
        <strain evidence="10">xg18</strain>
    </source>
</reference>
<comment type="caution">
    <text evidence="9">The sequence shown here is derived from an EMBL/GenBank/DDBJ whole genome shotgun (WGS) entry which is preliminary data.</text>
</comment>
<evidence type="ECO:0000313" key="9">
    <source>
        <dbReference type="EMBL" id="RAU18447.1"/>
    </source>
</evidence>
<dbReference type="SUPFAM" id="SSF55785">
    <property type="entry name" value="PYP-like sensor domain (PAS domain)"/>
    <property type="match status" value="1"/>
</dbReference>
<dbReference type="Gene3D" id="3.30.420.10">
    <property type="entry name" value="Ribonuclease H-like superfamily/Ribonuclease H"/>
    <property type="match status" value="1"/>
</dbReference>
<dbReference type="SUPFAM" id="SSF53098">
    <property type="entry name" value="Ribonuclease H-like"/>
    <property type="match status" value="1"/>
</dbReference>
<comment type="catalytic activity">
    <reaction evidence="6">
        <text>DNA(n) + a 2'-deoxyribonucleoside 5'-triphosphate = DNA(n+1) + diphosphate</text>
        <dbReference type="Rhea" id="RHEA:22508"/>
        <dbReference type="Rhea" id="RHEA-COMP:17339"/>
        <dbReference type="Rhea" id="RHEA-COMP:17340"/>
        <dbReference type="ChEBI" id="CHEBI:33019"/>
        <dbReference type="ChEBI" id="CHEBI:61560"/>
        <dbReference type="ChEBI" id="CHEBI:173112"/>
        <dbReference type="EC" id="2.7.7.7"/>
    </reaction>
</comment>
<evidence type="ECO:0000259" key="8">
    <source>
        <dbReference type="SMART" id="SM00479"/>
    </source>
</evidence>
<dbReference type="GO" id="GO:0008408">
    <property type="term" value="F:3'-5' exonuclease activity"/>
    <property type="evidence" value="ECO:0007669"/>
    <property type="project" value="TreeGrafter"/>
</dbReference>
<dbReference type="NCBIfam" id="TIGR00573">
    <property type="entry name" value="dnaq"/>
    <property type="match status" value="1"/>
</dbReference>